<keyword evidence="2" id="KW-0238">DNA-binding</keyword>
<dbReference type="GO" id="GO:0003677">
    <property type="term" value="F:DNA binding"/>
    <property type="evidence" value="ECO:0007669"/>
    <property type="project" value="UniProtKB-KW"/>
</dbReference>
<evidence type="ECO:0000256" key="3">
    <source>
        <dbReference type="ARBA" id="ARBA00023163"/>
    </source>
</evidence>
<name>A0A9J6RP93_9GAMM</name>
<evidence type="ECO:0000256" key="2">
    <source>
        <dbReference type="ARBA" id="ARBA00023125"/>
    </source>
</evidence>
<dbReference type="PROSITE" id="PS50987">
    <property type="entry name" value="HTH_ARSR_2"/>
    <property type="match status" value="1"/>
</dbReference>
<dbReference type="InterPro" id="IPR051011">
    <property type="entry name" value="Metal_resp_trans_reg"/>
</dbReference>
<dbReference type="AlphaFoldDB" id="A0A9J6RP93"/>
<dbReference type="InterPro" id="IPR036388">
    <property type="entry name" value="WH-like_DNA-bd_sf"/>
</dbReference>
<protein>
    <submittedName>
        <fullName evidence="5">Metalloregulator ArsR/SmtB family transcription factor</fullName>
    </submittedName>
</protein>
<evidence type="ECO:0000313" key="6">
    <source>
        <dbReference type="Proteomes" id="UP001069090"/>
    </source>
</evidence>
<accession>A0A9J6RP93</accession>
<dbReference type="InterPro" id="IPR001845">
    <property type="entry name" value="HTH_ArsR_DNA-bd_dom"/>
</dbReference>
<evidence type="ECO:0000259" key="4">
    <source>
        <dbReference type="PROSITE" id="PS50987"/>
    </source>
</evidence>
<organism evidence="5 6">
    <name type="scientific">Dasania phycosphaerae</name>
    <dbReference type="NCBI Taxonomy" id="2950436"/>
    <lineage>
        <taxon>Bacteria</taxon>
        <taxon>Pseudomonadati</taxon>
        <taxon>Pseudomonadota</taxon>
        <taxon>Gammaproteobacteria</taxon>
        <taxon>Cellvibrionales</taxon>
        <taxon>Spongiibacteraceae</taxon>
        <taxon>Dasania</taxon>
    </lineage>
</organism>
<dbReference type="InterPro" id="IPR011991">
    <property type="entry name" value="ArsR-like_HTH"/>
</dbReference>
<dbReference type="InterPro" id="IPR036390">
    <property type="entry name" value="WH_DNA-bd_sf"/>
</dbReference>
<keyword evidence="1" id="KW-0805">Transcription regulation</keyword>
<dbReference type="CDD" id="cd00090">
    <property type="entry name" value="HTH_ARSR"/>
    <property type="match status" value="1"/>
</dbReference>
<keyword evidence="6" id="KW-1185">Reference proteome</keyword>
<dbReference type="PANTHER" id="PTHR43132">
    <property type="entry name" value="ARSENICAL RESISTANCE OPERON REPRESSOR ARSR-RELATED"/>
    <property type="match status" value="1"/>
</dbReference>
<dbReference type="RefSeq" id="WP_258332096.1">
    <property type="nucleotide sequence ID" value="NZ_JAPTGG010000009.1"/>
</dbReference>
<dbReference type="PRINTS" id="PR00778">
    <property type="entry name" value="HTHARSR"/>
</dbReference>
<evidence type="ECO:0000313" key="5">
    <source>
        <dbReference type="EMBL" id="MCZ0865943.1"/>
    </source>
</evidence>
<dbReference type="PANTHER" id="PTHR43132:SF2">
    <property type="entry name" value="ARSENICAL RESISTANCE OPERON REPRESSOR ARSR-RELATED"/>
    <property type="match status" value="1"/>
</dbReference>
<proteinExistence type="predicted"/>
<reference evidence="5 6" key="1">
    <citation type="submission" date="2022-12" db="EMBL/GenBank/DDBJ databases">
        <title>Dasania phycosphaerae sp. nov., isolated from particulate material of the south coast of Korea.</title>
        <authorList>
            <person name="Jiang Y."/>
        </authorList>
    </citation>
    <scope>NUCLEOTIDE SEQUENCE [LARGE SCALE GENOMIC DNA]</scope>
    <source>
        <strain evidence="5 6">GY-19</strain>
    </source>
</reference>
<dbReference type="SMART" id="SM00418">
    <property type="entry name" value="HTH_ARSR"/>
    <property type="match status" value="1"/>
</dbReference>
<dbReference type="Pfam" id="PF01022">
    <property type="entry name" value="HTH_5"/>
    <property type="match status" value="1"/>
</dbReference>
<dbReference type="Gene3D" id="1.10.10.10">
    <property type="entry name" value="Winged helix-like DNA-binding domain superfamily/Winged helix DNA-binding domain"/>
    <property type="match status" value="1"/>
</dbReference>
<dbReference type="EMBL" id="JAPTGG010000009">
    <property type="protein sequence ID" value="MCZ0865943.1"/>
    <property type="molecule type" value="Genomic_DNA"/>
</dbReference>
<keyword evidence="3" id="KW-0804">Transcription</keyword>
<comment type="caution">
    <text evidence="5">The sequence shown here is derived from an EMBL/GenBank/DDBJ whole genome shotgun (WGS) entry which is preliminary data.</text>
</comment>
<feature type="domain" description="HTH arsR-type" evidence="4">
    <location>
        <begin position="11"/>
        <end position="102"/>
    </location>
</feature>
<gene>
    <name evidence="5" type="ORF">O0V09_12075</name>
</gene>
<dbReference type="NCBIfam" id="NF033788">
    <property type="entry name" value="HTH_metalloreg"/>
    <property type="match status" value="1"/>
</dbReference>
<dbReference type="SUPFAM" id="SSF46785">
    <property type="entry name" value="Winged helix' DNA-binding domain"/>
    <property type="match status" value="1"/>
</dbReference>
<dbReference type="Proteomes" id="UP001069090">
    <property type="component" value="Unassembled WGS sequence"/>
</dbReference>
<sequence length="102" mass="11271">MSEQAIDISKLEQHAQEAADLLKQLANKHRLMLLCLLIDQELSVSELNAHTALSQSALSQHLASLRAAGLVATRRESQTIYYRLSGDEAIKIIAVLKSIYCP</sequence>
<dbReference type="GO" id="GO:0003700">
    <property type="term" value="F:DNA-binding transcription factor activity"/>
    <property type="evidence" value="ECO:0007669"/>
    <property type="project" value="InterPro"/>
</dbReference>
<evidence type="ECO:0000256" key="1">
    <source>
        <dbReference type="ARBA" id="ARBA00023015"/>
    </source>
</evidence>